<organism evidence="1 2">
    <name type="scientific">Rickettsia canadensis (strain McKiel)</name>
    <dbReference type="NCBI Taxonomy" id="293613"/>
    <lineage>
        <taxon>Bacteria</taxon>
        <taxon>Pseudomonadati</taxon>
        <taxon>Pseudomonadota</taxon>
        <taxon>Alphaproteobacteria</taxon>
        <taxon>Rickettsiales</taxon>
        <taxon>Rickettsiaceae</taxon>
        <taxon>Rickettsieae</taxon>
        <taxon>Rickettsia</taxon>
        <taxon>belli group</taxon>
    </lineage>
</organism>
<evidence type="ECO:0000313" key="2">
    <source>
        <dbReference type="Proteomes" id="UP000007056"/>
    </source>
</evidence>
<evidence type="ECO:0000313" key="1">
    <source>
        <dbReference type="EMBL" id="ABV73921.1"/>
    </source>
</evidence>
<gene>
    <name evidence="1" type="ordered locus">A1E_05025</name>
</gene>
<reference evidence="2" key="1">
    <citation type="submission" date="2007-09" db="EMBL/GenBank/DDBJ databases">
        <title>Complete genome sequence of Rickettsia canadensis.</title>
        <authorList>
            <person name="Madan A."/>
            <person name="Fahey J."/>
            <person name="Helton E."/>
            <person name="Ketteman M."/>
            <person name="Madan A."/>
            <person name="Rodrigues S."/>
            <person name="Sanchez A."/>
            <person name="Whiting M."/>
            <person name="Dasch G."/>
            <person name="Eremeeva M."/>
        </authorList>
    </citation>
    <scope>NUCLEOTIDE SEQUENCE [LARGE SCALE GENOMIC DNA]</scope>
    <source>
        <strain evidence="2">McKiel</strain>
    </source>
</reference>
<sequence>MPANPIKKTIVVREFGLGFTYRLPF</sequence>
<dbReference type="STRING" id="293613.A1E_05025"/>
<protein>
    <submittedName>
        <fullName evidence="1">Uncharacterized protein</fullName>
    </submittedName>
</protein>
<dbReference type="KEGG" id="rcm:A1E_05025"/>
<proteinExistence type="predicted"/>
<name>A8EZY8_RICCK</name>
<dbReference type="HOGENOM" id="CLU_3419158_0_0_5"/>
<dbReference type="AlphaFoldDB" id="A8EZY8"/>
<accession>A8EZY8</accession>
<dbReference type="EMBL" id="CP000409">
    <property type="protein sequence ID" value="ABV73921.1"/>
    <property type="molecule type" value="Genomic_DNA"/>
</dbReference>
<dbReference type="Proteomes" id="UP000007056">
    <property type="component" value="Chromosome"/>
</dbReference>